<keyword evidence="5" id="KW-0808">Transferase</keyword>
<comment type="caution">
    <text evidence="9">The sequence shown here is derived from an EMBL/GenBank/DDBJ whole genome shotgun (WGS) entry which is preliminary data.</text>
</comment>
<sequence length="136" mass="15135">MAKLNIIVATHGRFGEELVNSAEMIAGATENVYTLSLLPEKSFEDFYQEATALFAELEGPTIALVDLFGGTPSNVLTVLTQKYEHKVLSGLNLPLFIDLYMRGTMAETIDLDELVKDSFTVFNESLVLTNERLEDR</sequence>
<reference evidence="9 10" key="2">
    <citation type="submission" date="2024-02" db="EMBL/GenBank/DDBJ databases">
        <title>The Genome Sequence of Enterococcus sp. DIV0159.</title>
        <authorList>
            <person name="Earl A."/>
            <person name="Manson A."/>
            <person name="Gilmore M."/>
            <person name="Sanders J."/>
            <person name="Shea T."/>
            <person name="Howe W."/>
            <person name="Livny J."/>
            <person name="Cuomo C."/>
            <person name="Neafsey D."/>
            <person name="Birren B."/>
        </authorList>
    </citation>
    <scope>NUCLEOTIDE SEQUENCE [LARGE SCALE GENOMIC DNA]</scope>
    <source>
        <strain evidence="9 10">665A</strain>
    </source>
</reference>
<evidence type="ECO:0000256" key="6">
    <source>
        <dbReference type="ARBA" id="ARBA00022683"/>
    </source>
</evidence>
<keyword evidence="3" id="KW-0963">Cytoplasm</keyword>
<evidence type="ECO:0000256" key="7">
    <source>
        <dbReference type="ARBA" id="ARBA00022777"/>
    </source>
</evidence>
<name>A0ABV0ELT3_9ENTE</name>
<evidence type="ECO:0000313" key="9">
    <source>
        <dbReference type="EMBL" id="MEO1769591.1"/>
    </source>
</evidence>
<reference evidence="9 10" key="1">
    <citation type="submission" date="2021-03" db="EMBL/GenBank/DDBJ databases">
        <authorList>
            <person name="Gilmore M.S."/>
            <person name="Schwartzman J."/>
            <person name="Van Tyne D."/>
            <person name="Martin M."/>
            <person name="Earl A.M."/>
            <person name="Manson A.L."/>
            <person name="Straub T."/>
            <person name="Salamzade R."/>
            <person name="Saavedra J."/>
            <person name="Lebreton F."/>
            <person name="Prichula J."/>
            <person name="Schaufler K."/>
            <person name="Gaca A."/>
            <person name="Sgardioli B."/>
            <person name="Wagenaar J."/>
            <person name="Strong T."/>
        </authorList>
    </citation>
    <scope>NUCLEOTIDE SEQUENCE [LARGE SCALE GENOMIC DNA]</scope>
    <source>
        <strain evidence="9 10">665A</strain>
    </source>
</reference>
<dbReference type="InterPro" id="IPR036662">
    <property type="entry name" value="PTS_EIIA_man-typ_sf"/>
</dbReference>
<evidence type="ECO:0000256" key="4">
    <source>
        <dbReference type="ARBA" id="ARBA00022597"/>
    </source>
</evidence>
<dbReference type="EMBL" id="JAFREL020000001">
    <property type="protein sequence ID" value="MEO1769591.1"/>
    <property type="molecule type" value="Genomic_DNA"/>
</dbReference>
<evidence type="ECO:0000256" key="2">
    <source>
        <dbReference type="ARBA" id="ARBA00022448"/>
    </source>
</evidence>
<dbReference type="RefSeq" id="WP_207700591.1">
    <property type="nucleotide sequence ID" value="NZ_JAFREL020000001.1"/>
</dbReference>
<accession>A0ABV0ELT3</accession>
<dbReference type="Pfam" id="PF03610">
    <property type="entry name" value="EIIA-man"/>
    <property type="match status" value="1"/>
</dbReference>
<keyword evidence="6" id="KW-0598">Phosphotransferase system</keyword>
<evidence type="ECO:0000256" key="1">
    <source>
        <dbReference type="ARBA" id="ARBA00004496"/>
    </source>
</evidence>
<keyword evidence="2" id="KW-0813">Transport</keyword>
<keyword evidence="4" id="KW-0762">Sugar transport</keyword>
<organism evidence="9 10">
    <name type="scientific">Candidatus Enterococcus ferrettii</name>
    <dbReference type="NCBI Taxonomy" id="2815324"/>
    <lineage>
        <taxon>Bacteria</taxon>
        <taxon>Bacillati</taxon>
        <taxon>Bacillota</taxon>
        <taxon>Bacilli</taxon>
        <taxon>Lactobacillales</taxon>
        <taxon>Enterococcaceae</taxon>
        <taxon>Enterococcus</taxon>
    </lineage>
</organism>
<feature type="domain" description="PTS EIIA type-4" evidence="8">
    <location>
        <begin position="3"/>
        <end position="126"/>
    </location>
</feature>
<keyword evidence="10" id="KW-1185">Reference proteome</keyword>
<dbReference type="CDD" id="cd00006">
    <property type="entry name" value="PTS_IIA_man"/>
    <property type="match status" value="1"/>
</dbReference>
<dbReference type="InterPro" id="IPR051471">
    <property type="entry name" value="Bacterial_PTS_sugar_comp"/>
</dbReference>
<dbReference type="InterPro" id="IPR004701">
    <property type="entry name" value="PTS_EIIA_man-typ"/>
</dbReference>
<dbReference type="Gene3D" id="3.40.50.510">
    <property type="entry name" value="Phosphotransferase system, mannose-type IIA component"/>
    <property type="match status" value="1"/>
</dbReference>
<evidence type="ECO:0000259" key="8">
    <source>
        <dbReference type="PROSITE" id="PS51096"/>
    </source>
</evidence>
<evidence type="ECO:0000256" key="3">
    <source>
        <dbReference type="ARBA" id="ARBA00022490"/>
    </source>
</evidence>
<dbReference type="InterPro" id="IPR033887">
    <property type="entry name" value="PTS_IIA_man"/>
</dbReference>
<dbReference type="PANTHER" id="PTHR33799:SF1">
    <property type="entry name" value="PTS SYSTEM MANNOSE-SPECIFIC EIIAB COMPONENT-RELATED"/>
    <property type="match status" value="1"/>
</dbReference>
<proteinExistence type="predicted"/>
<dbReference type="Proteomes" id="UP000664357">
    <property type="component" value="Unassembled WGS sequence"/>
</dbReference>
<evidence type="ECO:0000313" key="10">
    <source>
        <dbReference type="Proteomes" id="UP000664357"/>
    </source>
</evidence>
<keyword evidence="7" id="KW-0418">Kinase</keyword>
<evidence type="ECO:0000256" key="5">
    <source>
        <dbReference type="ARBA" id="ARBA00022679"/>
    </source>
</evidence>
<gene>
    <name evidence="9" type="ORF">JZO67_001542</name>
</gene>
<dbReference type="PANTHER" id="PTHR33799">
    <property type="entry name" value="PTS PERMEASE-RELATED-RELATED"/>
    <property type="match status" value="1"/>
</dbReference>
<dbReference type="PROSITE" id="PS51096">
    <property type="entry name" value="PTS_EIIA_TYPE_4"/>
    <property type="match status" value="1"/>
</dbReference>
<comment type="subcellular location">
    <subcellularLocation>
        <location evidence="1">Cytoplasm</location>
    </subcellularLocation>
</comment>
<dbReference type="SUPFAM" id="SSF53062">
    <property type="entry name" value="PTS system fructose IIA component-like"/>
    <property type="match status" value="1"/>
</dbReference>
<protein>
    <submittedName>
        <fullName evidence="9">PTS system, D-glucosaminate-specific IIA component</fullName>
    </submittedName>
</protein>